<feature type="domain" description="Phosphate acetyl/butaryl transferase" evidence="3">
    <location>
        <begin position="218"/>
        <end position="428"/>
    </location>
</feature>
<dbReference type="InterPro" id="IPR050500">
    <property type="entry name" value="Phos_Acetyltrans/Butyryltrans"/>
</dbReference>
<keyword evidence="2" id="KW-0012">Acyltransferase</keyword>
<dbReference type="RefSeq" id="WP_394008403.1">
    <property type="nucleotide sequence ID" value="NZ_JBAFUR010000002.1"/>
</dbReference>
<gene>
    <name evidence="4" type="ORF">V5F30_08265</name>
</gene>
<proteinExistence type="predicted"/>
<dbReference type="PANTHER" id="PTHR43356:SF2">
    <property type="entry name" value="PHOSPHATE ACETYLTRANSFERASE"/>
    <property type="match status" value="1"/>
</dbReference>
<dbReference type="NCBIfam" id="NF006045">
    <property type="entry name" value="PRK08190.1"/>
    <property type="match status" value="1"/>
</dbReference>
<protein>
    <submittedName>
        <fullName evidence="4">Bifunctional enoyl-CoA hydratase/phosphate acetyltransferase</fullName>
    </submittedName>
</protein>
<evidence type="ECO:0000313" key="4">
    <source>
        <dbReference type="EMBL" id="MFG1252190.1"/>
    </source>
</evidence>
<keyword evidence="5" id="KW-1185">Reference proteome</keyword>
<dbReference type="EMBL" id="JBAFUR010000002">
    <property type="protein sequence ID" value="MFG1252190.1"/>
    <property type="molecule type" value="Genomic_DNA"/>
</dbReference>
<dbReference type="InterPro" id="IPR029069">
    <property type="entry name" value="HotDog_dom_sf"/>
</dbReference>
<keyword evidence="1" id="KW-0808">Transferase</keyword>
<evidence type="ECO:0000313" key="5">
    <source>
        <dbReference type="Proteomes" id="UP001604043"/>
    </source>
</evidence>
<name>A0ABW6ZEF9_9HYPH</name>
<evidence type="ECO:0000259" key="3">
    <source>
        <dbReference type="Pfam" id="PF01515"/>
    </source>
</evidence>
<comment type="caution">
    <text evidence="4">The sequence shown here is derived from an EMBL/GenBank/DDBJ whole genome shotgun (WGS) entry which is preliminary data.</text>
</comment>
<sequence>MFVPTIANHLFEDIKAGDSASATRIIRTPDLRAWGAAFGDAGMLAGAGSGQADAGLAASLFAALVGTALPGPGAAIRASSVRIAAPLPADVPLTVSLIVRDTNAADRTLGLDGAITAPSGAIVATAQITVAAPEKAISVSVPEHRLEALLERCKGLDPLPTGVVHPLSLDALSGALDAAAAGLIMPVLFGPEADIRRIAASGGLDLSGARIVSTTSEEDSAAKAAAAAGAGEVGALMKGSLHTDVLLHAVMAKEAGLRTGRLLSHCAIMSVPTYARRVLVTDVALNIAPDTDQKRDICQNAIGLAKALGIETPKVAVLAAVEMVHTKMPATLDGAILSKMADRGQIVGGIVDGPLDLDAAVDAAAAQVKHIVSPVAGTADVLLVPNIEAGNMVYKNLGFMADAQSAGLVVGARVPVMLTSRADSAEARRFSAAAAVIYADALKRTPDAILPHTAD</sequence>
<dbReference type="Proteomes" id="UP001604043">
    <property type="component" value="Unassembled WGS sequence"/>
</dbReference>
<organism evidence="4 5">
    <name type="scientific">Xanthobacter aminoxidans</name>
    <dbReference type="NCBI Taxonomy" id="186280"/>
    <lineage>
        <taxon>Bacteria</taxon>
        <taxon>Pseudomonadati</taxon>
        <taxon>Pseudomonadota</taxon>
        <taxon>Alphaproteobacteria</taxon>
        <taxon>Hyphomicrobiales</taxon>
        <taxon>Xanthobacteraceae</taxon>
        <taxon>Xanthobacter</taxon>
    </lineage>
</organism>
<accession>A0ABW6ZEF9</accession>
<dbReference type="Pfam" id="PF01515">
    <property type="entry name" value="PTA_PTB"/>
    <property type="match status" value="1"/>
</dbReference>
<evidence type="ECO:0000256" key="2">
    <source>
        <dbReference type="ARBA" id="ARBA00023315"/>
    </source>
</evidence>
<dbReference type="InterPro" id="IPR002505">
    <property type="entry name" value="PTA_PTB"/>
</dbReference>
<dbReference type="SUPFAM" id="SSF53659">
    <property type="entry name" value="Isocitrate/Isopropylmalate dehydrogenase-like"/>
    <property type="match status" value="1"/>
</dbReference>
<dbReference type="PANTHER" id="PTHR43356">
    <property type="entry name" value="PHOSPHATE ACETYLTRANSFERASE"/>
    <property type="match status" value="1"/>
</dbReference>
<dbReference type="Gene3D" id="3.10.129.10">
    <property type="entry name" value="Hotdog Thioesterase"/>
    <property type="match status" value="1"/>
</dbReference>
<dbReference type="SUPFAM" id="SSF54637">
    <property type="entry name" value="Thioesterase/thiol ester dehydrase-isomerase"/>
    <property type="match status" value="1"/>
</dbReference>
<reference evidence="4 5" key="1">
    <citation type="submission" date="2024-02" db="EMBL/GenBank/DDBJ databases">
        <title>Expansion and revision of Xanthobacter and proposal of Roseixanthobacter gen. nov.</title>
        <authorList>
            <person name="Soltysiak M.P.M."/>
            <person name="Jalihal A."/>
            <person name="Ory A."/>
            <person name="Chrisophersen C."/>
            <person name="Lee A.D."/>
            <person name="Boulton J."/>
            <person name="Springer M."/>
        </authorList>
    </citation>
    <scope>NUCLEOTIDE SEQUENCE [LARGE SCALE GENOMIC DNA]</scope>
    <source>
        <strain evidence="4 5">CB5</strain>
    </source>
</reference>
<evidence type="ECO:0000256" key="1">
    <source>
        <dbReference type="ARBA" id="ARBA00022679"/>
    </source>
</evidence>
<dbReference type="Gene3D" id="3.40.718.10">
    <property type="entry name" value="Isopropylmalate Dehydrogenase"/>
    <property type="match status" value="1"/>
</dbReference>